<dbReference type="InterPro" id="IPR010923">
    <property type="entry name" value="T(6)A37_SUA5"/>
</dbReference>
<dbReference type="PROSITE" id="PS51163">
    <property type="entry name" value="YRDC"/>
    <property type="match status" value="1"/>
</dbReference>
<dbReference type="PIRSF" id="PIRSF004930">
    <property type="entry name" value="Tln_factor_SUA5"/>
    <property type="match status" value="1"/>
</dbReference>
<feature type="binding site" evidence="14">
    <location>
        <position position="179"/>
    </location>
    <ligand>
        <name>L-threonine</name>
        <dbReference type="ChEBI" id="CHEBI:57926"/>
    </ligand>
</feature>
<evidence type="ECO:0000256" key="3">
    <source>
        <dbReference type="ARBA" id="ARBA00012584"/>
    </source>
</evidence>
<keyword evidence="6 13" id="KW-0808">Transferase</keyword>
<feature type="binding site" evidence="14">
    <location>
        <position position="234"/>
    </location>
    <ligand>
        <name>ATP</name>
        <dbReference type="ChEBI" id="CHEBI:30616"/>
    </ligand>
</feature>
<dbReference type="EMBL" id="CP023434">
    <property type="protein sequence ID" value="AXY25986.1"/>
    <property type="molecule type" value="Genomic_DNA"/>
</dbReference>
<evidence type="ECO:0000313" key="17">
    <source>
        <dbReference type="Proteomes" id="UP000263232"/>
    </source>
</evidence>
<evidence type="ECO:0000256" key="4">
    <source>
        <dbReference type="ARBA" id="ARBA00015492"/>
    </source>
</evidence>
<feature type="binding site" evidence="14">
    <location>
        <position position="193"/>
    </location>
    <ligand>
        <name>ATP</name>
        <dbReference type="ChEBI" id="CHEBI:30616"/>
    </ligand>
</feature>
<evidence type="ECO:0000259" key="15">
    <source>
        <dbReference type="PROSITE" id="PS51163"/>
    </source>
</evidence>
<dbReference type="OrthoDB" id="9814580at2"/>
<dbReference type="GO" id="GO:0008033">
    <property type="term" value="P:tRNA processing"/>
    <property type="evidence" value="ECO:0007669"/>
    <property type="project" value="UniProtKB-KW"/>
</dbReference>
<feature type="binding site" evidence="14">
    <location>
        <position position="30"/>
    </location>
    <ligand>
        <name>L-threonine</name>
        <dbReference type="ChEBI" id="CHEBI:57926"/>
    </ligand>
</feature>
<dbReference type="PANTHER" id="PTHR17490">
    <property type="entry name" value="SUA5"/>
    <property type="match status" value="1"/>
</dbReference>
<gene>
    <name evidence="16" type="ORF">CL176_08230</name>
</gene>
<evidence type="ECO:0000256" key="9">
    <source>
        <dbReference type="ARBA" id="ARBA00022741"/>
    </source>
</evidence>
<dbReference type="InterPro" id="IPR050156">
    <property type="entry name" value="TC-AMP_synthase_SUA5"/>
</dbReference>
<evidence type="ECO:0000256" key="11">
    <source>
        <dbReference type="ARBA" id="ARBA00029774"/>
    </source>
</evidence>
<feature type="binding site" evidence="14">
    <location>
        <position position="53"/>
    </location>
    <ligand>
        <name>ATP</name>
        <dbReference type="ChEBI" id="CHEBI:30616"/>
    </ligand>
</feature>
<dbReference type="NCBIfam" id="TIGR00057">
    <property type="entry name" value="L-threonylcarbamoyladenylate synthase"/>
    <property type="match status" value="1"/>
</dbReference>
<evidence type="ECO:0000313" key="16">
    <source>
        <dbReference type="EMBL" id="AXY25986.1"/>
    </source>
</evidence>
<dbReference type="GO" id="GO:0000049">
    <property type="term" value="F:tRNA binding"/>
    <property type="evidence" value="ECO:0007669"/>
    <property type="project" value="TreeGrafter"/>
</dbReference>
<dbReference type="GO" id="GO:0003725">
    <property type="term" value="F:double-stranded RNA binding"/>
    <property type="evidence" value="ECO:0007669"/>
    <property type="project" value="UniProtKB-UniRule"/>
</dbReference>
<comment type="subcellular location">
    <subcellularLocation>
        <location evidence="1 13">Cytoplasm</location>
    </subcellularLocation>
</comment>
<keyword evidence="8 13" id="KW-0548">Nucleotidyltransferase</keyword>
<sequence>MQTQIYTYDTLYQAAKTLQEGGLVAFPTETVYGLGAMANNSEAVGKVFKAKGRPQDNPLIVHLAKPEDAKLVASSVSAMAERLMEAFWPGPLTIILPVKPGAVSDKVTGGLDSVALRMPRQLETLLLIEMAGFPLVGPSANLSGKPSPTKVEHVLHDFTNLIDGVVAAREELTEIGVESTVIRPSERQIEILRPGAITQSMLEAVVDVPVIERTAQEQVTSGQIISPGVKYRHYAPKQPVYQVAAQHTLDDWCEIIAELQAKGEVIGLLADDIIIEQLASQAGIKACYSLGAANSPSQASQRLYAGLRALEEQPITLILAQGMPFEEAYQAYENRLAKASYRVI</sequence>
<name>A0A347WLM9_9LACT</name>
<comment type="similarity">
    <text evidence="2 13">Belongs to the SUA5 family.</text>
</comment>
<feature type="binding site" evidence="14">
    <location>
        <position position="147"/>
    </location>
    <ligand>
        <name>ATP</name>
        <dbReference type="ChEBI" id="CHEBI:30616"/>
    </ligand>
</feature>
<dbReference type="GO" id="GO:0006450">
    <property type="term" value="P:regulation of translational fidelity"/>
    <property type="evidence" value="ECO:0007669"/>
    <property type="project" value="TreeGrafter"/>
</dbReference>
<feature type="binding site" evidence="14">
    <location>
        <position position="139"/>
    </location>
    <ligand>
        <name>ATP</name>
        <dbReference type="ChEBI" id="CHEBI:30616"/>
    </ligand>
</feature>
<reference evidence="16 17" key="1">
    <citation type="submission" date="2017-09" db="EMBL/GenBank/DDBJ databases">
        <title>Complete genome sequence of Oxytococcus suis strain ZY16052.</title>
        <authorList>
            <person name="Li F."/>
        </authorList>
    </citation>
    <scope>NUCLEOTIDE SEQUENCE [LARGE SCALE GENOMIC DNA]</scope>
    <source>
        <strain evidence="16 17">ZY16052</strain>
    </source>
</reference>
<dbReference type="KEGG" id="abae:CL176_08230"/>
<accession>A0A347WLM9</accession>
<keyword evidence="17" id="KW-1185">Reference proteome</keyword>
<comment type="catalytic activity">
    <reaction evidence="12 13">
        <text>L-threonine + hydrogencarbonate + ATP = L-threonylcarbamoyladenylate + diphosphate + H2O</text>
        <dbReference type="Rhea" id="RHEA:36407"/>
        <dbReference type="ChEBI" id="CHEBI:15377"/>
        <dbReference type="ChEBI" id="CHEBI:17544"/>
        <dbReference type="ChEBI" id="CHEBI:30616"/>
        <dbReference type="ChEBI" id="CHEBI:33019"/>
        <dbReference type="ChEBI" id="CHEBI:57926"/>
        <dbReference type="ChEBI" id="CHEBI:73682"/>
        <dbReference type="EC" id="2.7.7.87"/>
    </reaction>
</comment>
<evidence type="ECO:0000256" key="8">
    <source>
        <dbReference type="ARBA" id="ARBA00022695"/>
    </source>
</evidence>
<keyword evidence="5 13" id="KW-0963">Cytoplasm</keyword>
<dbReference type="Pfam" id="PF03481">
    <property type="entry name" value="Sua5_C"/>
    <property type="match status" value="1"/>
</dbReference>
<dbReference type="Pfam" id="PF01300">
    <property type="entry name" value="Sua5_yciO_yrdC"/>
    <property type="match status" value="1"/>
</dbReference>
<keyword evidence="7 13" id="KW-0819">tRNA processing</keyword>
<evidence type="ECO:0000256" key="5">
    <source>
        <dbReference type="ARBA" id="ARBA00022490"/>
    </source>
</evidence>
<dbReference type="EC" id="2.7.7.87" evidence="3 13"/>
<evidence type="ECO:0000256" key="12">
    <source>
        <dbReference type="ARBA" id="ARBA00048366"/>
    </source>
</evidence>
<evidence type="ECO:0000256" key="2">
    <source>
        <dbReference type="ARBA" id="ARBA00007663"/>
    </source>
</evidence>
<dbReference type="GO" id="GO:0061710">
    <property type="term" value="F:L-threonylcarbamoyladenylate synthase"/>
    <property type="evidence" value="ECO:0007669"/>
    <property type="project" value="UniProtKB-EC"/>
</dbReference>
<protein>
    <recommendedName>
        <fullName evidence="4 13">Threonylcarbamoyl-AMP synthase</fullName>
        <shortName evidence="13">TC-AMP synthase</shortName>
        <ecNumber evidence="3 13">2.7.7.87</ecNumber>
    </recommendedName>
    <alternativeName>
        <fullName evidence="11 13">L-threonylcarbamoyladenylate synthase</fullName>
    </alternativeName>
</protein>
<evidence type="ECO:0000256" key="13">
    <source>
        <dbReference type="PIRNR" id="PIRNR004930"/>
    </source>
</evidence>
<evidence type="ECO:0000256" key="6">
    <source>
        <dbReference type="ARBA" id="ARBA00022679"/>
    </source>
</evidence>
<dbReference type="PANTHER" id="PTHR17490:SF16">
    <property type="entry name" value="THREONYLCARBAMOYL-AMP SYNTHASE"/>
    <property type="match status" value="1"/>
</dbReference>
<evidence type="ECO:0000256" key="1">
    <source>
        <dbReference type="ARBA" id="ARBA00004496"/>
    </source>
</evidence>
<dbReference type="AlphaFoldDB" id="A0A347WLM9"/>
<dbReference type="Gene3D" id="3.90.870.10">
    <property type="entry name" value="DHBP synthase"/>
    <property type="match status" value="1"/>
</dbReference>
<feature type="binding site" evidence="14">
    <location>
        <position position="57"/>
    </location>
    <ligand>
        <name>ATP</name>
        <dbReference type="ChEBI" id="CHEBI:30616"/>
    </ligand>
</feature>
<proteinExistence type="inferred from homology"/>
<dbReference type="Proteomes" id="UP000263232">
    <property type="component" value="Chromosome"/>
</dbReference>
<comment type="function">
    <text evidence="13">Required for the formation of a threonylcarbamoyl group on adenosine at position 37 (t(6)A37) in tRNAs that read codons beginning with adenine.</text>
</comment>
<dbReference type="GO" id="GO:0005737">
    <property type="term" value="C:cytoplasm"/>
    <property type="evidence" value="ECO:0007669"/>
    <property type="project" value="UniProtKB-SubCell"/>
</dbReference>
<feature type="domain" description="YrdC-like" evidence="15">
    <location>
        <begin position="8"/>
        <end position="197"/>
    </location>
</feature>
<evidence type="ECO:0000256" key="7">
    <source>
        <dbReference type="ARBA" id="ARBA00022694"/>
    </source>
</evidence>
<dbReference type="GO" id="GO:0005524">
    <property type="term" value="F:ATP binding"/>
    <property type="evidence" value="ECO:0007669"/>
    <property type="project" value="UniProtKB-UniRule"/>
</dbReference>
<evidence type="ECO:0000256" key="14">
    <source>
        <dbReference type="PIRSR" id="PIRSR004930-1"/>
    </source>
</evidence>
<evidence type="ECO:0000256" key="10">
    <source>
        <dbReference type="ARBA" id="ARBA00022840"/>
    </source>
</evidence>
<dbReference type="InterPro" id="IPR017945">
    <property type="entry name" value="DHBP_synth_RibB-like_a/b_dom"/>
</dbReference>
<feature type="binding site" evidence="14">
    <location>
        <position position="62"/>
    </location>
    <ligand>
        <name>L-threonine</name>
        <dbReference type="ChEBI" id="CHEBI:57926"/>
    </ligand>
</feature>
<organism evidence="16 17">
    <name type="scientific">Suicoccus acidiformans</name>
    <dbReference type="NCBI Taxonomy" id="2036206"/>
    <lineage>
        <taxon>Bacteria</taxon>
        <taxon>Bacillati</taxon>
        <taxon>Bacillota</taxon>
        <taxon>Bacilli</taxon>
        <taxon>Lactobacillales</taxon>
        <taxon>Aerococcaceae</taxon>
        <taxon>Suicoccus</taxon>
    </lineage>
</organism>
<keyword evidence="9 13" id="KW-0547">Nucleotide-binding</keyword>
<feature type="binding site" evidence="14">
    <location>
        <position position="117"/>
    </location>
    <ligand>
        <name>L-threonine</name>
        <dbReference type="ChEBI" id="CHEBI:57926"/>
    </ligand>
</feature>
<keyword evidence="10 13" id="KW-0067">ATP-binding</keyword>
<dbReference type="InterPro" id="IPR005145">
    <property type="entry name" value="Sua5_C"/>
</dbReference>
<dbReference type="InterPro" id="IPR006070">
    <property type="entry name" value="Sua5-like_dom"/>
</dbReference>
<dbReference type="InterPro" id="IPR038385">
    <property type="entry name" value="Sua5/YwlC_C"/>
</dbReference>
<dbReference type="SUPFAM" id="SSF55821">
    <property type="entry name" value="YrdC/RibB"/>
    <property type="match status" value="1"/>
</dbReference>
<dbReference type="Gene3D" id="3.40.50.11030">
    <property type="entry name" value="Threonylcarbamoyl-AMP synthase, C-terminal domain"/>
    <property type="match status" value="1"/>
</dbReference>
<dbReference type="RefSeq" id="WP_118990886.1">
    <property type="nucleotide sequence ID" value="NZ_CP023434.1"/>
</dbReference>